<sequence>MLRPKQGNRVVPPEKQHPTVQRFHFLPRFRPQFSPKNTEPHRFVRTHRPYRLVSFVHCLFVHGSPVPSHKLADVPHNEKHLPGFTGNQVPLCRVEVLREVLPGLEQPCGVRRPENSPFPQIRRIPPLDGCVDPQGEHGTGRARNVVVGPAPDFPPLLVPVPAARDSRILAVQNEDDEVFVGAGIRGEDGFSDGEKREGGCVGERDLGLVGGVEEGELGGLVGEEDEPSMGGTDSGGGFGDVCCRVGEDGVLVWAYECCLLIQ</sequence>
<dbReference type="Proteomes" id="UP000595140">
    <property type="component" value="Unassembled WGS sequence"/>
</dbReference>
<dbReference type="AlphaFoldDB" id="A0A484MVM9"/>
<organism evidence="1 2">
    <name type="scientific">Cuscuta campestris</name>
    <dbReference type="NCBI Taxonomy" id="132261"/>
    <lineage>
        <taxon>Eukaryota</taxon>
        <taxon>Viridiplantae</taxon>
        <taxon>Streptophyta</taxon>
        <taxon>Embryophyta</taxon>
        <taxon>Tracheophyta</taxon>
        <taxon>Spermatophyta</taxon>
        <taxon>Magnoliopsida</taxon>
        <taxon>eudicotyledons</taxon>
        <taxon>Gunneridae</taxon>
        <taxon>Pentapetalae</taxon>
        <taxon>asterids</taxon>
        <taxon>lamiids</taxon>
        <taxon>Solanales</taxon>
        <taxon>Convolvulaceae</taxon>
        <taxon>Cuscuteae</taxon>
        <taxon>Cuscuta</taxon>
        <taxon>Cuscuta subgen. Grammica</taxon>
        <taxon>Cuscuta sect. Cleistogrammica</taxon>
    </lineage>
</organism>
<dbReference type="EMBL" id="OOIL02004481">
    <property type="protein sequence ID" value="VFQ92256.1"/>
    <property type="molecule type" value="Genomic_DNA"/>
</dbReference>
<gene>
    <name evidence="1" type="ORF">CCAM_LOCUS34032</name>
</gene>
<accession>A0A484MVM9</accession>
<reference evidence="1 2" key="1">
    <citation type="submission" date="2018-04" db="EMBL/GenBank/DDBJ databases">
        <authorList>
            <person name="Vogel A."/>
        </authorList>
    </citation>
    <scope>NUCLEOTIDE SEQUENCE [LARGE SCALE GENOMIC DNA]</scope>
</reference>
<name>A0A484MVM9_9ASTE</name>
<evidence type="ECO:0000313" key="1">
    <source>
        <dbReference type="EMBL" id="VFQ92256.1"/>
    </source>
</evidence>
<keyword evidence="2" id="KW-1185">Reference proteome</keyword>
<proteinExistence type="predicted"/>
<protein>
    <submittedName>
        <fullName evidence="1">Uncharacterized protein</fullName>
    </submittedName>
</protein>
<evidence type="ECO:0000313" key="2">
    <source>
        <dbReference type="Proteomes" id="UP000595140"/>
    </source>
</evidence>